<protein>
    <submittedName>
        <fullName evidence="1">Uncharacterized protein</fullName>
    </submittedName>
</protein>
<gene>
    <name evidence="1" type="primary">ORF12</name>
</gene>
<sequence length="41" mass="5107">MLYSLGITRRFIDYQTDIYVIHKYHLIGVRFHTIESRHFHE</sequence>
<dbReference type="EMBL" id="KY315474">
    <property type="protein sequence ID" value="AQS79544.1"/>
    <property type="molecule type" value="Genomic_DNA"/>
</dbReference>
<dbReference type="AlphaFoldDB" id="A0A1S6JMR7"/>
<name>A0A1S6JMR7_STRCV</name>
<evidence type="ECO:0000313" key="1">
    <source>
        <dbReference type="EMBL" id="AQS79544.1"/>
    </source>
</evidence>
<organism evidence="1">
    <name type="scientific">Streptococcus constellatus</name>
    <dbReference type="NCBI Taxonomy" id="76860"/>
    <lineage>
        <taxon>Bacteria</taxon>
        <taxon>Bacillati</taxon>
        <taxon>Bacillota</taxon>
        <taxon>Bacilli</taxon>
        <taxon>Lactobacillales</taxon>
        <taxon>Streptococcaceae</taxon>
        <taxon>Streptococcus</taxon>
        <taxon>Streptococcus anginosus group</taxon>
    </lineage>
</organism>
<proteinExistence type="predicted"/>
<accession>A0A1S6JMR7</accession>
<reference evidence="1" key="1">
    <citation type="journal article" date="2017" name="Front. Microbiol.">
        <title>The sil Locus in Streptococcus Anginosus Group: Interspecies Competition and a Hotspot of Genetic Diversity.</title>
        <authorList>
            <person name="Mendonca M.L."/>
            <person name="Szamosi J.C."/>
            <person name="Lacroix A.M."/>
            <person name="Fontes M.E."/>
            <person name="Bowdish D.M."/>
            <person name="Surette M.G."/>
        </authorList>
    </citation>
    <scope>NUCLEOTIDE SEQUENCE</scope>
    <source>
        <strain evidence="1">C1367</strain>
    </source>
</reference>